<protein>
    <submittedName>
        <fullName evidence="1">Uncharacterized protein</fullName>
    </submittedName>
</protein>
<dbReference type="InterPro" id="IPR036397">
    <property type="entry name" value="RNaseH_sf"/>
</dbReference>
<evidence type="ECO:0000313" key="2">
    <source>
        <dbReference type="Proteomes" id="UP000663862"/>
    </source>
</evidence>
<dbReference type="Proteomes" id="UP000663862">
    <property type="component" value="Unassembled WGS sequence"/>
</dbReference>
<reference evidence="1" key="1">
    <citation type="submission" date="2021-02" db="EMBL/GenBank/DDBJ databases">
        <authorList>
            <person name="Nowell W R."/>
        </authorList>
    </citation>
    <scope>NUCLEOTIDE SEQUENCE</scope>
</reference>
<gene>
    <name evidence="1" type="ORF">TSG867_LOCUS12310</name>
</gene>
<dbReference type="Gene3D" id="3.30.420.10">
    <property type="entry name" value="Ribonuclease H-like superfamily/Ribonuclease H"/>
    <property type="match status" value="1"/>
</dbReference>
<proteinExistence type="predicted"/>
<dbReference type="PANTHER" id="PTHR35871">
    <property type="entry name" value="EXPRESSED PROTEIN"/>
    <property type="match status" value="1"/>
</dbReference>
<name>A0A820NNB4_9BILA</name>
<organism evidence="1 2">
    <name type="scientific">Rotaria socialis</name>
    <dbReference type="NCBI Taxonomy" id="392032"/>
    <lineage>
        <taxon>Eukaryota</taxon>
        <taxon>Metazoa</taxon>
        <taxon>Spiralia</taxon>
        <taxon>Gnathifera</taxon>
        <taxon>Rotifera</taxon>
        <taxon>Eurotatoria</taxon>
        <taxon>Bdelloidea</taxon>
        <taxon>Philodinida</taxon>
        <taxon>Philodinidae</taxon>
        <taxon>Rotaria</taxon>
    </lineage>
</organism>
<dbReference type="PANTHER" id="PTHR35871:SF1">
    <property type="entry name" value="CXC1-LIKE CYSTEINE CLUSTER ASSOCIATED WITH KDZ TRANSPOSASES DOMAIN-CONTAINING PROTEIN"/>
    <property type="match status" value="1"/>
</dbReference>
<dbReference type="AlphaFoldDB" id="A0A820NNB4"/>
<sequence length="571" mass="66901">MPKLNKRRSIGRIYVQKRWYDKTVLSENDSESEREDITSDKYDKSEFIRFTDKMKVDDIGDLFELIKNKIGLKLVSVLLYMTLRYFGINWLECDEFFKKINGLKTETANKWANIFLSGSFNEFISEAKAYAAERCAAKAADFDAFELTKFIDEQFYMLTDLKKDPDDSLIRSVQSCRLDLRRWGARFESNSQRPYFEGHERQDVVQHRTHFLQYFLPRKDSYYLISEGSQPKWRVPTDGTPTILIFHDESTFRSGEVSAKRWLYGDQAPFYSKGRGRSNMLSDFLVMHPSGPFFYLSPSEYEKALEKYPDLDEEQDIDYRERSASASMNVGSDSYFDNSTILSQFERLFKLLYFKKCFNNHKIEIIVDNARTHSARAYTLFDFGKGISARCPVDQLEWVGDKGTTQSLSCYFQKGHNRGKSKGLYQIAVELKCNPSPKAQLSQLHQLLAHHPAFQNISRLEQLAQKYGVSVLFCPKYHCEMNAIEGCWAHMKQFIRKRTDQKYPTMIRLIKESQTNFEQQQVHLKLFRRFWKCLEAHNQGKTYNDVLQLFFSTTCTGANKEHLKVRNTNLN</sequence>
<dbReference type="EMBL" id="CAJOBQ010000618">
    <property type="protein sequence ID" value="CAF4391559.1"/>
    <property type="molecule type" value="Genomic_DNA"/>
</dbReference>
<evidence type="ECO:0000313" key="1">
    <source>
        <dbReference type="EMBL" id="CAF4391559.1"/>
    </source>
</evidence>
<accession>A0A820NNB4</accession>
<dbReference type="GO" id="GO:0003676">
    <property type="term" value="F:nucleic acid binding"/>
    <property type="evidence" value="ECO:0007669"/>
    <property type="project" value="InterPro"/>
</dbReference>
<comment type="caution">
    <text evidence="1">The sequence shown here is derived from an EMBL/GenBank/DDBJ whole genome shotgun (WGS) entry which is preliminary data.</text>
</comment>